<feature type="transmembrane region" description="Helical" evidence="8">
    <location>
        <begin position="358"/>
        <end position="377"/>
    </location>
</feature>
<evidence type="ECO:0000256" key="7">
    <source>
        <dbReference type="RuleBase" id="RU362091"/>
    </source>
</evidence>
<keyword evidence="4 8" id="KW-0812">Transmembrane</keyword>
<reference evidence="9" key="1">
    <citation type="journal article" date="2011" name="Environ. Microbiol.">
        <title>Time-series analyses of Monterey Bay coastal microbial picoplankton using a 'genome proxy' microarray.</title>
        <authorList>
            <person name="Rich V.I."/>
            <person name="Pham V.D."/>
            <person name="Eppley J."/>
            <person name="Shi Y."/>
            <person name="DeLong E.F."/>
        </authorList>
    </citation>
    <scope>NUCLEOTIDE SEQUENCE</scope>
</reference>
<feature type="transmembrane region" description="Helical" evidence="8">
    <location>
        <begin position="72"/>
        <end position="90"/>
    </location>
</feature>
<evidence type="ECO:0000256" key="6">
    <source>
        <dbReference type="ARBA" id="ARBA00023136"/>
    </source>
</evidence>
<feature type="transmembrane region" description="Helical" evidence="8">
    <location>
        <begin position="153"/>
        <end position="173"/>
    </location>
</feature>
<organism evidence="9">
    <name type="scientific">uncultured Chloroflexi bacterium HF0770_09E03</name>
    <dbReference type="NCBI Taxonomy" id="710738"/>
    <lineage>
        <taxon>Bacteria</taxon>
        <taxon>Bacillati</taxon>
        <taxon>Chloroflexota</taxon>
        <taxon>environmental samples</taxon>
    </lineage>
</organism>
<dbReference type="PANTHER" id="PTHR48086">
    <property type="entry name" value="SODIUM/PROLINE SYMPORTER-RELATED"/>
    <property type="match status" value="1"/>
</dbReference>
<dbReference type="Gene3D" id="1.20.1730.10">
    <property type="entry name" value="Sodium/glucose cotransporter"/>
    <property type="match status" value="1"/>
</dbReference>
<dbReference type="CDD" id="cd10322">
    <property type="entry name" value="SLC5sbd"/>
    <property type="match status" value="1"/>
</dbReference>
<feature type="transmembrane region" description="Helical" evidence="8">
    <location>
        <begin position="36"/>
        <end position="60"/>
    </location>
</feature>
<dbReference type="InterPro" id="IPR001734">
    <property type="entry name" value="Na/solute_symporter"/>
</dbReference>
<dbReference type="PANTHER" id="PTHR48086:SF7">
    <property type="entry name" value="SODIUM-SOLUTE SYMPORTER-RELATED"/>
    <property type="match status" value="1"/>
</dbReference>
<keyword evidence="5 8" id="KW-1133">Transmembrane helix</keyword>
<dbReference type="GO" id="GO:0022857">
    <property type="term" value="F:transmembrane transporter activity"/>
    <property type="evidence" value="ECO:0007669"/>
    <property type="project" value="InterPro"/>
</dbReference>
<feature type="transmembrane region" description="Helical" evidence="8">
    <location>
        <begin position="261"/>
        <end position="282"/>
    </location>
</feature>
<sequence length="471" mass="48943">MQTAIVGIYLAAMILVGLALRSRIDNISDFLIAGRNLGILLTTATFAGIQLGAGVILGGAELAAQHGVWAGMWPGIGVGGGLILAGFIAAKKLRRQGAYVPLDFFGKRYGENLWVRLWAWISNIPSLLGILGVQFMAAGAVGTMFGASFETGVWSAGGVVLIYSMLGGMWGAVITDLVQVSVIVVAIPGLAFFTSQALTANEGVTMLSGVGKLLSSPFVPQGMASTAIFNILPFLLMISVSYDAYLRFQSAKSGHAAKWGAVYGGLIVIAISFCAALIGAAGREVYPAINATAVLPEMIQSILSPVLGGIVLAALLAAAMSTANSLVISIAGSCSRDFYNKVLNRDEELNNLPFAKSLSRVVVGFSALLGIQIALHFEGLLRTMIVFATPYMASMLIALLGGLIWPRATATAAYSSIVVGGIVGMIAFAVSVPGPFEGQLNADLALLIAWSLSTVVFVVVTLMTPSSGEKS</sequence>
<feature type="transmembrane region" description="Helical" evidence="8">
    <location>
        <begin position="412"/>
        <end position="432"/>
    </location>
</feature>
<keyword evidence="3" id="KW-0813">Transport</keyword>
<dbReference type="EMBL" id="GU474924">
    <property type="protein sequence ID" value="ADI19534.1"/>
    <property type="molecule type" value="Genomic_DNA"/>
</dbReference>
<evidence type="ECO:0000313" key="9">
    <source>
        <dbReference type="EMBL" id="ADI19534.1"/>
    </source>
</evidence>
<name>E0XYP3_9CHLR</name>
<dbReference type="InterPro" id="IPR038377">
    <property type="entry name" value="Na/Glc_symporter_sf"/>
</dbReference>
<feature type="transmembrane region" description="Helical" evidence="8">
    <location>
        <begin position="117"/>
        <end position="141"/>
    </location>
</feature>
<dbReference type="AlphaFoldDB" id="E0XYP3"/>
<feature type="transmembrane region" description="Helical" evidence="8">
    <location>
        <begin position="444"/>
        <end position="463"/>
    </location>
</feature>
<evidence type="ECO:0000256" key="8">
    <source>
        <dbReference type="SAM" id="Phobius"/>
    </source>
</evidence>
<feature type="transmembrane region" description="Helical" evidence="8">
    <location>
        <begin position="302"/>
        <end position="331"/>
    </location>
</feature>
<proteinExistence type="inferred from homology"/>
<evidence type="ECO:0000256" key="1">
    <source>
        <dbReference type="ARBA" id="ARBA00004141"/>
    </source>
</evidence>
<evidence type="ECO:0000256" key="4">
    <source>
        <dbReference type="ARBA" id="ARBA00022692"/>
    </source>
</evidence>
<feature type="transmembrane region" description="Helical" evidence="8">
    <location>
        <begin position="218"/>
        <end position="240"/>
    </location>
</feature>
<evidence type="ECO:0000256" key="5">
    <source>
        <dbReference type="ARBA" id="ARBA00022989"/>
    </source>
</evidence>
<comment type="similarity">
    <text evidence="2 7">Belongs to the sodium:solute symporter (SSF) (TC 2.A.21) family.</text>
</comment>
<accession>E0XYP3</accession>
<protein>
    <submittedName>
        <fullName evidence="9">Na+/proline symporter</fullName>
    </submittedName>
</protein>
<comment type="subcellular location">
    <subcellularLocation>
        <location evidence="1">Membrane</location>
        <topology evidence="1">Multi-pass membrane protein</topology>
    </subcellularLocation>
</comment>
<dbReference type="InterPro" id="IPR050277">
    <property type="entry name" value="Sodium:Solute_Symporter"/>
</dbReference>
<feature type="transmembrane region" description="Helical" evidence="8">
    <location>
        <begin position="383"/>
        <end position="405"/>
    </location>
</feature>
<dbReference type="PROSITE" id="PS50283">
    <property type="entry name" value="NA_SOLUT_SYMP_3"/>
    <property type="match status" value="1"/>
</dbReference>
<evidence type="ECO:0000256" key="2">
    <source>
        <dbReference type="ARBA" id="ARBA00006434"/>
    </source>
</evidence>
<feature type="transmembrane region" description="Helical" evidence="8">
    <location>
        <begin position="180"/>
        <end position="198"/>
    </location>
</feature>
<dbReference type="GO" id="GO:0005886">
    <property type="term" value="C:plasma membrane"/>
    <property type="evidence" value="ECO:0007669"/>
    <property type="project" value="TreeGrafter"/>
</dbReference>
<feature type="transmembrane region" description="Helical" evidence="8">
    <location>
        <begin position="6"/>
        <end position="24"/>
    </location>
</feature>
<dbReference type="Pfam" id="PF00474">
    <property type="entry name" value="SSF"/>
    <property type="match status" value="1"/>
</dbReference>
<evidence type="ECO:0000256" key="3">
    <source>
        <dbReference type="ARBA" id="ARBA00022448"/>
    </source>
</evidence>
<keyword evidence="6 8" id="KW-0472">Membrane</keyword>